<accession>A0AA88A1Y3</accession>
<protein>
    <submittedName>
        <fullName evidence="2">Uncharacterized protein</fullName>
    </submittedName>
</protein>
<feature type="region of interest" description="Disordered" evidence="1">
    <location>
        <begin position="1"/>
        <end position="26"/>
    </location>
</feature>
<reference evidence="2" key="1">
    <citation type="submission" date="2023-07" db="EMBL/GenBank/DDBJ databases">
        <title>draft genome sequence of fig (Ficus carica).</title>
        <authorList>
            <person name="Takahashi T."/>
            <person name="Nishimura K."/>
        </authorList>
    </citation>
    <scope>NUCLEOTIDE SEQUENCE</scope>
</reference>
<dbReference type="Proteomes" id="UP001187192">
    <property type="component" value="Unassembled WGS sequence"/>
</dbReference>
<gene>
    <name evidence="2" type="ORF">TIFTF001_013356</name>
</gene>
<dbReference type="AlphaFoldDB" id="A0AA88A1Y3"/>
<keyword evidence="3" id="KW-1185">Reference proteome</keyword>
<organism evidence="2 3">
    <name type="scientific">Ficus carica</name>
    <name type="common">Common fig</name>
    <dbReference type="NCBI Taxonomy" id="3494"/>
    <lineage>
        <taxon>Eukaryota</taxon>
        <taxon>Viridiplantae</taxon>
        <taxon>Streptophyta</taxon>
        <taxon>Embryophyta</taxon>
        <taxon>Tracheophyta</taxon>
        <taxon>Spermatophyta</taxon>
        <taxon>Magnoliopsida</taxon>
        <taxon>eudicotyledons</taxon>
        <taxon>Gunneridae</taxon>
        <taxon>Pentapetalae</taxon>
        <taxon>rosids</taxon>
        <taxon>fabids</taxon>
        <taxon>Rosales</taxon>
        <taxon>Moraceae</taxon>
        <taxon>Ficeae</taxon>
        <taxon>Ficus</taxon>
    </lineage>
</organism>
<sequence>MKKVKKGSQILQRKLESKKREENGWAKTVGESGIGFTLVCLRLRNKLREEEPSGEERQ</sequence>
<name>A0AA88A1Y3_FICCA</name>
<evidence type="ECO:0000313" key="2">
    <source>
        <dbReference type="EMBL" id="GMN44150.1"/>
    </source>
</evidence>
<proteinExistence type="predicted"/>
<comment type="caution">
    <text evidence="2">The sequence shown here is derived from an EMBL/GenBank/DDBJ whole genome shotgun (WGS) entry which is preliminary data.</text>
</comment>
<dbReference type="Gramene" id="FCD_00016230-RA">
    <property type="protein sequence ID" value="FCD_00016230-RA:cds"/>
    <property type="gene ID" value="FCD_00016230"/>
</dbReference>
<evidence type="ECO:0000256" key="1">
    <source>
        <dbReference type="SAM" id="MobiDB-lite"/>
    </source>
</evidence>
<feature type="compositionally biased region" description="Basic and acidic residues" evidence="1">
    <location>
        <begin position="13"/>
        <end position="24"/>
    </location>
</feature>
<dbReference type="EMBL" id="BTGU01000018">
    <property type="protein sequence ID" value="GMN44150.1"/>
    <property type="molecule type" value="Genomic_DNA"/>
</dbReference>
<evidence type="ECO:0000313" key="3">
    <source>
        <dbReference type="Proteomes" id="UP001187192"/>
    </source>
</evidence>